<evidence type="ECO:0000259" key="1">
    <source>
        <dbReference type="Pfam" id="PF13952"/>
    </source>
</evidence>
<sequence length="191" mass="22062">MLALHSLSCGPVPGPVSYTRCIVNGVRFHTKDRESRRNTQNSGIVVEGNHLDDVIDFYGVLVDIIRLDYVRDKHVLLFKCEWFDVDKRKARIVDRLWYSADPYVLANQAKQVFYINDPKLGLNWRVVQRFNHRHIFSEDIDVTNILDDPEMVHEDDAYQDEELTNIQSTVLNVDGDGVRALHREGVIAEVV</sequence>
<reference evidence="2 3" key="1">
    <citation type="submission" date="2024-04" db="EMBL/GenBank/DDBJ databases">
        <authorList>
            <person name="Fracassetti M."/>
        </authorList>
    </citation>
    <scope>NUCLEOTIDE SEQUENCE [LARGE SCALE GENOMIC DNA]</scope>
</reference>
<accession>A0AAV2ES94</accession>
<gene>
    <name evidence="2" type="ORF">LTRI10_LOCUS29746</name>
</gene>
<dbReference type="PANTHER" id="PTHR48258:SF6">
    <property type="entry name" value="LEUCINE-RICH REPEAT DOMAIN, L DOMAIN-CONTAINING PROTEIN"/>
    <property type="match status" value="1"/>
</dbReference>
<dbReference type="PANTHER" id="PTHR48258">
    <property type="entry name" value="DUF4218 DOMAIN-CONTAINING PROTEIN-RELATED"/>
    <property type="match status" value="1"/>
</dbReference>
<dbReference type="Proteomes" id="UP001497516">
    <property type="component" value="Chromosome 5"/>
</dbReference>
<dbReference type="Pfam" id="PF13952">
    <property type="entry name" value="DUF4216"/>
    <property type="match status" value="1"/>
</dbReference>
<dbReference type="InterPro" id="IPR025312">
    <property type="entry name" value="DUF4216"/>
</dbReference>
<feature type="domain" description="DUF4216" evidence="1">
    <location>
        <begin position="65"/>
        <end position="127"/>
    </location>
</feature>
<evidence type="ECO:0000313" key="2">
    <source>
        <dbReference type="EMBL" id="CAL1388845.1"/>
    </source>
</evidence>
<evidence type="ECO:0000313" key="3">
    <source>
        <dbReference type="Proteomes" id="UP001497516"/>
    </source>
</evidence>
<name>A0AAV2ES94_9ROSI</name>
<keyword evidence="3" id="KW-1185">Reference proteome</keyword>
<protein>
    <recommendedName>
        <fullName evidence="1">DUF4216 domain-containing protein</fullName>
    </recommendedName>
</protein>
<proteinExistence type="predicted"/>
<dbReference type="EMBL" id="OZ034818">
    <property type="protein sequence ID" value="CAL1388845.1"/>
    <property type="molecule type" value="Genomic_DNA"/>
</dbReference>
<organism evidence="2 3">
    <name type="scientific">Linum trigynum</name>
    <dbReference type="NCBI Taxonomy" id="586398"/>
    <lineage>
        <taxon>Eukaryota</taxon>
        <taxon>Viridiplantae</taxon>
        <taxon>Streptophyta</taxon>
        <taxon>Embryophyta</taxon>
        <taxon>Tracheophyta</taxon>
        <taxon>Spermatophyta</taxon>
        <taxon>Magnoliopsida</taxon>
        <taxon>eudicotyledons</taxon>
        <taxon>Gunneridae</taxon>
        <taxon>Pentapetalae</taxon>
        <taxon>rosids</taxon>
        <taxon>fabids</taxon>
        <taxon>Malpighiales</taxon>
        <taxon>Linaceae</taxon>
        <taxon>Linum</taxon>
    </lineage>
</organism>
<dbReference type="AlphaFoldDB" id="A0AAV2ES94"/>